<feature type="transmembrane region" description="Helical" evidence="1">
    <location>
        <begin position="17"/>
        <end position="37"/>
    </location>
</feature>
<sequence>MSAHTPAAAPSIHRRAVITWLAVYPTITAVLGLLGPTTADLPLLLRTLILTAIVVPVAAYVLIPLLMKANTVLARR</sequence>
<name>A0AAU2HAN0_9ACTN</name>
<proteinExistence type="predicted"/>
<protein>
    <submittedName>
        <fullName evidence="2">Uncharacterized protein</fullName>
    </submittedName>
</protein>
<reference evidence="2" key="1">
    <citation type="submission" date="2022-10" db="EMBL/GenBank/DDBJ databases">
        <title>The complete genomes of actinobacterial strains from the NBC collection.</title>
        <authorList>
            <person name="Joergensen T.S."/>
            <person name="Alvarez Arevalo M."/>
            <person name="Sterndorff E.B."/>
            <person name="Faurdal D."/>
            <person name="Vuksanovic O."/>
            <person name="Mourched A.-S."/>
            <person name="Charusanti P."/>
            <person name="Shaw S."/>
            <person name="Blin K."/>
            <person name="Weber T."/>
        </authorList>
    </citation>
    <scope>NUCLEOTIDE SEQUENCE</scope>
    <source>
        <strain evidence="2">NBC_00060</strain>
    </source>
</reference>
<accession>A0AAU2HAN0</accession>
<evidence type="ECO:0000256" key="1">
    <source>
        <dbReference type="SAM" id="Phobius"/>
    </source>
</evidence>
<evidence type="ECO:0000313" key="2">
    <source>
        <dbReference type="EMBL" id="WTU44471.1"/>
    </source>
</evidence>
<dbReference type="EMBL" id="CP108253">
    <property type="protein sequence ID" value="WTU44471.1"/>
    <property type="molecule type" value="Genomic_DNA"/>
</dbReference>
<keyword evidence="1" id="KW-0812">Transmembrane</keyword>
<organism evidence="2">
    <name type="scientific">Streptomyces sp. NBC_00060</name>
    <dbReference type="NCBI Taxonomy" id="2975636"/>
    <lineage>
        <taxon>Bacteria</taxon>
        <taxon>Bacillati</taxon>
        <taxon>Actinomycetota</taxon>
        <taxon>Actinomycetes</taxon>
        <taxon>Kitasatosporales</taxon>
        <taxon>Streptomycetaceae</taxon>
        <taxon>Streptomyces</taxon>
    </lineage>
</organism>
<dbReference type="AlphaFoldDB" id="A0AAU2HAN0"/>
<feature type="transmembrane region" description="Helical" evidence="1">
    <location>
        <begin position="43"/>
        <end position="67"/>
    </location>
</feature>
<gene>
    <name evidence="2" type="ORF">OHV25_35255</name>
</gene>
<keyword evidence="1" id="KW-0472">Membrane</keyword>
<keyword evidence="1" id="KW-1133">Transmembrane helix</keyword>